<dbReference type="SUPFAM" id="SSF57770">
    <property type="entry name" value="Methionyl-tRNA synthetase (MetRS), Zn-domain"/>
    <property type="match status" value="1"/>
</dbReference>
<dbReference type="InterPro" id="IPR033911">
    <property type="entry name" value="MetRS_core"/>
</dbReference>
<feature type="domain" description="Methionyl/Valyl/Leucyl/Isoleucyl-tRNA synthetase anticodon-binding" evidence="17">
    <location>
        <begin position="408"/>
        <end position="492"/>
    </location>
</feature>
<dbReference type="InterPro" id="IPR023458">
    <property type="entry name" value="Met-tRNA_ligase_1"/>
</dbReference>
<dbReference type="GO" id="GO:0004825">
    <property type="term" value="F:methionine-tRNA ligase activity"/>
    <property type="evidence" value="ECO:0007669"/>
    <property type="project" value="UniProtKB-EC"/>
</dbReference>
<accession>A0ABY5DJP3</accession>
<dbReference type="InterPro" id="IPR001412">
    <property type="entry name" value="aa-tRNA-synth_I_CS"/>
</dbReference>
<evidence type="ECO:0000259" key="18">
    <source>
        <dbReference type="Pfam" id="PF09334"/>
    </source>
</evidence>
<keyword evidence="20" id="KW-1185">Reference proteome</keyword>
<feature type="domain" description="Methionyl/Leucyl tRNA synthetase" evidence="18">
    <location>
        <begin position="7"/>
        <end position="391"/>
    </location>
</feature>
<comment type="subcellular location">
    <subcellularLocation>
        <location evidence="2">Cytoplasm</location>
    </subcellularLocation>
</comment>
<dbReference type="RefSeq" id="WP_258568300.1">
    <property type="nucleotide sequence ID" value="NZ_CP092900.1"/>
</dbReference>
<dbReference type="InterPro" id="IPR041872">
    <property type="entry name" value="Anticodon_Met"/>
</dbReference>
<evidence type="ECO:0000256" key="8">
    <source>
        <dbReference type="ARBA" id="ARBA00022723"/>
    </source>
</evidence>
<dbReference type="NCBIfam" id="TIGR00398">
    <property type="entry name" value="metG"/>
    <property type="match status" value="1"/>
</dbReference>
<comment type="catalytic activity">
    <reaction evidence="15">
        <text>tRNA(Met) + L-methionine + ATP = L-methionyl-tRNA(Met) + AMP + diphosphate</text>
        <dbReference type="Rhea" id="RHEA:13481"/>
        <dbReference type="Rhea" id="RHEA-COMP:9667"/>
        <dbReference type="Rhea" id="RHEA-COMP:9698"/>
        <dbReference type="ChEBI" id="CHEBI:30616"/>
        <dbReference type="ChEBI" id="CHEBI:33019"/>
        <dbReference type="ChEBI" id="CHEBI:57844"/>
        <dbReference type="ChEBI" id="CHEBI:78442"/>
        <dbReference type="ChEBI" id="CHEBI:78530"/>
        <dbReference type="ChEBI" id="CHEBI:456215"/>
        <dbReference type="EC" id="6.1.1.10"/>
    </reaction>
</comment>
<evidence type="ECO:0000256" key="2">
    <source>
        <dbReference type="ARBA" id="ARBA00004496"/>
    </source>
</evidence>
<evidence type="ECO:0000256" key="12">
    <source>
        <dbReference type="ARBA" id="ARBA00022917"/>
    </source>
</evidence>
<proteinExistence type="inferred from homology"/>
<keyword evidence="7 16" id="KW-0436">Ligase</keyword>
<keyword evidence="6" id="KW-0963">Cytoplasm</keyword>
<evidence type="ECO:0000256" key="6">
    <source>
        <dbReference type="ARBA" id="ARBA00022490"/>
    </source>
</evidence>
<organism evidence="19 20">
    <name type="scientific">Candidatus Comchoanobacter bicostacola</name>
    <dbReference type="NCBI Taxonomy" id="2919598"/>
    <lineage>
        <taxon>Bacteria</taxon>
        <taxon>Pseudomonadati</taxon>
        <taxon>Pseudomonadota</taxon>
        <taxon>Gammaproteobacteria</taxon>
        <taxon>Candidatus Comchoanobacterales</taxon>
        <taxon>Candidatus Comchoanobacteraceae</taxon>
        <taxon>Candidatus Comchoanobacter</taxon>
    </lineage>
</organism>
<comment type="function">
    <text evidence="1">Is required not only for elongation of protein synthesis but also for the initiation of all mRNA translation through initiator tRNA(fMet) aminoacylation.</text>
</comment>
<dbReference type="PROSITE" id="PS00178">
    <property type="entry name" value="AA_TRNA_LIGASE_I"/>
    <property type="match status" value="1"/>
</dbReference>
<dbReference type="Pfam" id="PF08264">
    <property type="entry name" value="Anticodon_1"/>
    <property type="match status" value="1"/>
</dbReference>
<sequence>MSGTKKLVTYALPYANGPLHLGHMLGMVQSDIYVRFLRQNKQSVVFVCGDDAHGTPIMLNAMKQKIAPEQLIADIYKDHKLDIDAFNINFDCYTSTHDDLNAEIVSYAYNKLVQENVIVTQSVSQAYDEQEQMFLPDRYVVGTCPFCGALDQHGDHCEVCGKTYSIDALKDPKSILSNKKPVWRDTNHAFYALSTQQSFVESWVETAHLQSSIRNKLGEWFEPGLQNWDITRDAPYFGIEIPGRDAQYFYVWMDAPFGYVTALAQHLGLSEPSKTFEAWNDHEVTHFIGKDIICFHGVFWPSVLNSVGLNPPKRIQVHGFLTLTSAKMSKSKGHYVAPKQYMAHLPADMLRYYLAARLSNTVADIDIDWNDFMVKVNSDLVGKLANMCSRSQGFIHKFNQGRLSDTIDQELINTVMQIQEQVELEYQQVNIASVTKHAMHACDLVNQYIDSHKPWQLAKQGEEEKAVYVASTALNAFRYITSVLAPIMPEFATVVSDGFGDDAVGLTQPIYGQPVKHFSHLFKRVDQEQLDLVSK</sequence>
<evidence type="ECO:0000256" key="11">
    <source>
        <dbReference type="ARBA" id="ARBA00022840"/>
    </source>
</evidence>
<dbReference type="SUPFAM" id="SSF47323">
    <property type="entry name" value="Anticodon-binding domain of a subclass of class I aminoacyl-tRNA synthetases"/>
    <property type="match status" value="1"/>
</dbReference>
<protein>
    <recommendedName>
        <fullName evidence="5">Methionine--tRNA ligase</fullName>
        <ecNumber evidence="4">6.1.1.10</ecNumber>
    </recommendedName>
    <alternativeName>
        <fullName evidence="14">Methionyl-tRNA synthetase</fullName>
    </alternativeName>
</protein>
<dbReference type="NCBIfam" id="NF001100">
    <property type="entry name" value="PRK00133.1"/>
    <property type="match status" value="1"/>
</dbReference>
<dbReference type="InterPro" id="IPR014758">
    <property type="entry name" value="Met-tRNA_synth"/>
</dbReference>
<evidence type="ECO:0000313" key="19">
    <source>
        <dbReference type="EMBL" id="UTC24516.1"/>
    </source>
</evidence>
<dbReference type="Pfam" id="PF09334">
    <property type="entry name" value="tRNA-synt_1g"/>
    <property type="match status" value="1"/>
</dbReference>
<evidence type="ECO:0000256" key="1">
    <source>
        <dbReference type="ARBA" id="ARBA00003314"/>
    </source>
</evidence>
<evidence type="ECO:0000256" key="7">
    <source>
        <dbReference type="ARBA" id="ARBA00022598"/>
    </source>
</evidence>
<dbReference type="InterPro" id="IPR009080">
    <property type="entry name" value="tRNAsynth_Ia_anticodon-bd"/>
</dbReference>
<dbReference type="Proteomes" id="UP001055955">
    <property type="component" value="Chromosome"/>
</dbReference>
<dbReference type="Gene3D" id="2.20.28.20">
    <property type="entry name" value="Methionyl-tRNA synthetase, Zn-domain"/>
    <property type="match status" value="1"/>
</dbReference>
<evidence type="ECO:0000256" key="3">
    <source>
        <dbReference type="ARBA" id="ARBA00008258"/>
    </source>
</evidence>
<dbReference type="InterPro" id="IPR013155">
    <property type="entry name" value="M/V/L/I-tRNA-synth_anticd-bd"/>
</dbReference>
<dbReference type="PANTHER" id="PTHR45765:SF1">
    <property type="entry name" value="METHIONINE--TRNA LIGASE, CYTOPLASMIC"/>
    <property type="match status" value="1"/>
</dbReference>
<name>A0ABY5DJP3_9GAMM</name>
<dbReference type="InterPro" id="IPR029038">
    <property type="entry name" value="MetRS_Zn"/>
</dbReference>
<dbReference type="Gene3D" id="1.10.730.10">
    <property type="entry name" value="Isoleucyl-tRNA Synthetase, Domain 1"/>
    <property type="match status" value="1"/>
</dbReference>
<dbReference type="Gene3D" id="3.40.50.620">
    <property type="entry name" value="HUPs"/>
    <property type="match status" value="1"/>
</dbReference>
<gene>
    <name evidence="19" type="primary">metG</name>
    <name evidence="19" type="ORF">MMH89_04695</name>
</gene>
<evidence type="ECO:0000256" key="13">
    <source>
        <dbReference type="ARBA" id="ARBA00023146"/>
    </source>
</evidence>
<dbReference type="EMBL" id="CP092900">
    <property type="protein sequence ID" value="UTC24516.1"/>
    <property type="molecule type" value="Genomic_DNA"/>
</dbReference>
<dbReference type="CDD" id="cd07957">
    <property type="entry name" value="Anticodon_Ia_Met"/>
    <property type="match status" value="1"/>
</dbReference>
<evidence type="ECO:0000256" key="9">
    <source>
        <dbReference type="ARBA" id="ARBA00022741"/>
    </source>
</evidence>
<dbReference type="InterPro" id="IPR015413">
    <property type="entry name" value="Methionyl/Leucyl_tRNA_Synth"/>
</dbReference>
<evidence type="ECO:0000259" key="17">
    <source>
        <dbReference type="Pfam" id="PF08264"/>
    </source>
</evidence>
<dbReference type="PANTHER" id="PTHR45765">
    <property type="entry name" value="METHIONINE--TRNA LIGASE"/>
    <property type="match status" value="1"/>
</dbReference>
<keyword evidence="12 16" id="KW-0648">Protein biosynthesis</keyword>
<evidence type="ECO:0000256" key="16">
    <source>
        <dbReference type="RuleBase" id="RU363039"/>
    </source>
</evidence>
<keyword evidence="8" id="KW-0479">Metal-binding</keyword>
<comment type="similarity">
    <text evidence="3">Belongs to the class-I aminoacyl-tRNA synthetase family. MetG type 1 subfamily.</text>
</comment>
<keyword evidence="10" id="KW-0862">Zinc</keyword>
<evidence type="ECO:0000256" key="15">
    <source>
        <dbReference type="ARBA" id="ARBA00047364"/>
    </source>
</evidence>
<evidence type="ECO:0000256" key="5">
    <source>
        <dbReference type="ARBA" id="ARBA00018753"/>
    </source>
</evidence>
<evidence type="ECO:0000313" key="20">
    <source>
        <dbReference type="Proteomes" id="UP001055955"/>
    </source>
</evidence>
<evidence type="ECO:0000256" key="4">
    <source>
        <dbReference type="ARBA" id="ARBA00012838"/>
    </source>
</evidence>
<dbReference type="PRINTS" id="PR01041">
    <property type="entry name" value="TRNASYNTHMET"/>
</dbReference>
<keyword evidence="13 16" id="KW-0030">Aminoacyl-tRNA synthetase</keyword>
<dbReference type="InterPro" id="IPR014729">
    <property type="entry name" value="Rossmann-like_a/b/a_fold"/>
</dbReference>
<keyword evidence="9 16" id="KW-0547">Nucleotide-binding</keyword>
<dbReference type="EC" id="6.1.1.10" evidence="4"/>
<keyword evidence="11 16" id="KW-0067">ATP-binding</keyword>
<evidence type="ECO:0000256" key="10">
    <source>
        <dbReference type="ARBA" id="ARBA00022833"/>
    </source>
</evidence>
<dbReference type="SUPFAM" id="SSF52374">
    <property type="entry name" value="Nucleotidylyl transferase"/>
    <property type="match status" value="1"/>
</dbReference>
<evidence type="ECO:0000256" key="14">
    <source>
        <dbReference type="ARBA" id="ARBA00030904"/>
    </source>
</evidence>
<reference evidence="19 20" key="1">
    <citation type="journal article" date="2022" name="Nat. Microbiol.">
        <title>The microbiome of a bacterivorous marine choanoflagellate contains a resource-demanding obligate bacterial associate.</title>
        <authorList>
            <person name="Needham D.M."/>
            <person name="Poirier C."/>
            <person name="Bachy C."/>
            <person name="George E.E."/>
            <person name="Wilken S."/>
            <person name="Yung C.C.M."/>
            <person name="Limardo A.J."/>
            <person name="Morando M."/>
            <person name="Sudek L."/>
            <person name="Malmstrom R.R."/>
            <person name="Keeling P.J."/>
            <person name="Santoro A.E."/>
            <person name="Worden A.Z."/>
        </authorList>
    </citation>
    <scope>NUCLEOTIDE SEQUENCE [LARGE SCALE GENOMIC DNA]</scope>
    <source>
        <strain evidence="19 20">Comchoano-1</strain>
    </source>
</reference>